<protein>
    <submittedName>
        <fullName evidence="3">Uncharacterized protein</fullName>
    </submittedName>
</protein>
<dbReference type="AlphaFoldDB" id="A0A1T5FRI0"/>
<keyword evidence="2" id="KW-1133">Transmembrane helix</keyword>
<feature type="compositionally biased region" description="Low complexity" evidence="1">
    <location>
        <begin position="53"/>
        <end position="71"/>
    </location>
</feature>
<keyword evidence="2" id="KW-0472">Membrane</keyword>
<feature type="region of interest" description="Disordered" evidence="1">
    <location>
        <begin position="46"/>
        <end position="82"/>
    </location>
</feature>
<reference evidence="4" key="1">
    <citation type="submission" date="2017-02" db="EMBL/GenBank/DDBJ databases">
        <authorList>
            <person name="Varghese N."/>
            <person name="Submissions S."/>
        </authorList>
    </citation>
    <scope>NUCLEOTIDE SEQUENCE [LARGE SCALE GENOMIC DNA]</scope>
    <source>
        <strain evidence="4">DSM 22270</strain>
    </source>
</reference>
<evidence type="ECO:0000256" key="1">
    <source>
        <dbReference type="SAM" id="MobiDB-lite"/>
    </source>
</evidence>
<dbReference type="OrthoDB" id="963154at2"/>
<evidence type="ECO:0000256" key="2">
    <source>
        <dbReference type="SAM" id="Phobius"/>
    </source>
</evidence>
<organism evidence="3 4">
    <name type="scientific">Dyadobacter psychrophilus</name>
    <dbReference type="NCBI Taxonomy" id="651661"/>
    <lineage>
        <taxon>Bacteria</taxon>
        <taxon>Pseudomonadati</taxon>
        <taxon>Bacteroidota</taxon>
        <taxon>Cytophagia</taxon>
        <taxon>Cytophagales</taxon>
        <taxon>Spirosomataceae</taxon>
        <taxon>Dyadobacter</taxon>
    </lineage>
</organism>
<sequence>MDRRETDKEAKATKNTKNVWKWILGVGIVLMAIAFWGGFFNHNENFTEAETPSSQGAEGAGSAAAADSVASDTIMENVRKTE</sequence>
<dbReference type="RefSeq" id="WP_082215867.1">
    <property type="nucleotide sequence ID" value="NZ_FUZA01000004.1"/>
</dbReference>
<dbReference type="EMBL" id="FUZA01000004">
    <property type="protein sequence ID" value="SKB98778.1"/>
    <property type="molecule type" value="Genomic_DNA"/>
</dbReference>
<gene>
    <name evidence="3" type="ORF">SAMN05660293_03340</name>
</gene>
<keyword evidence="2" id="KW-0812">Transmembrane</keyword>
<evidence type="ECO:0000313" key="4">
    <source>
        <dbReference type="Proteomes" id="UP000190897"/>
    </source>
</evidence>
<proteinExistence type="predicted"/>
<evidence type="ECO:0000313" key="3">
    <source>
        <dbReference type="EMBL" id="SKB98778.1"/>
    </source>
</evidence>
<keyword evidence="4" id="KW-1185">Reference proteome</keyword>
<accession>A0A1T5FRI0</accession>
<name>A0A1T5FRI0_9BACT</name>
<dbReference type="Proteomes" id="UP000190897">
    <property type="component" value="Unassembled WGS sequence"/>
</dbReference>
<feature type="transmembrane region" description="Helical" evidence="2">
    <location>
        <begin position="20"/>
        <end position="39"/>
    </location>
</feature>